<dbReference type="OrthoDB" id="3295680at2"/>
<protein>
    <submittedName>
        <fullName evidence="2">SseB protein N-terminal domain-containing protein</fullName>
    </submittedName>
</protein>
<evidence type="ECO:0000313" key="3">
    <source>
        <dbReference type="Proteomes" id="UP000198923"/>
    </source>
</evidence>
<feature type="domain" description="SseB protein N-terminal" evidence="1">
    <location>
        <begin position="9"/>
        <end position="110"/>
    </location>
</feature>
<proteinExistence type="predicted"/>
<evidence type="ECO:0000259" key="1">
    <source>
        <dbReference type="Pfam" id="PF07179"/>
    </source>
</evidence>
<dbReference type="Pfam" id="PF07179">
    <property type="entry name" value="SseB"/>
    <property type="match status" value="1"/>
</dbReference>
<dbReference type="STRING" id="504805.SAMN05421505_11090"/>
<name>A0A1G7YWM5_9ACTN</name>
<accession>A0A1G7YWM5</accession>
<organism evidence="2 3">
    <name type="scientific">Sinosporangium album</name>
    <dbReference type="NCBI Taxonomy" id="504805"/>
    <lineage>
        <taxon>Bacteria</taxon>
        <taxon>Bacillati</taxon>
        <taxon>Actinomycetota</taxon>
        <taxon>Actinomycetes</taxon>
        <taxon>Streptosporangiales</taxon>
        <taxon>Streptosporangiaceae</taxon>
        <taxon>Sinosporangium</taxon>
    </lineage>
</organism>
<dbReference type="RefSeq" id="WP_093170641.1">
    <property type="nucleotide sequence ID" value="NZ_FNCN01000010.1"/>
</dbReference>
<dbReference type="InterPro" id="IPR009839">
    <property type="entry name" value="SseB_N"/>
</dbReference>
<sequence length="380" mass="42067">MNASSPFEEALFKAHAGDDLTLCLALLREADFAFPIDVNAAHVAWPAFDGPDRTWILAFTSAEAMRTVTGLEHHRIVSLVELAAGWPDLAFGLAVNPGLPVSFHLESGTVARLAVPTLEQDHAAGHAVPTVQMLLRPRDIPTLLASESPRVSGYCHHAMDVEHVATPSLLTDALLRDEALTEQGSVNILRWPAAGPVLYRTPYGGPHGWAEEEEPFTGMGLAPNVNHVIREYKVDGVGLPYGSEIVELTADGEEILQARFEHRVGGRWHGYRARWRDGEHDVLPELREGRWWVRLGDGTAVPAEECEELRFVTAVCEWAGAPFQVVDERDGELLLEYTGGRVSVARDLGLERVDRGVHRRWTAEDEIRGLREHTVTVDFR</sequence>
<keyword evidence="3" id="KW-1185">Reference proteome</keyword>
<evidence type="ECO:0000313" key="2">
    <source>
        <dbReference type="EMBL" id="SDH00777.1"/>
    </source>
</evidence>
<dbReference type="Proteomes" id="UP000198923">
    <property type="component" value="Unassembled WGS sequence"/>
</dbReference>
<dbReference type="EMBL" id="FNCN01000010">
    <property type="protein sequence ID" value="SDH00777.1"/>
    <property type="molecule type" value="Genomic_DNA"/>
</dbReference>
<dbReference type="AlphaFoldDB" id="A0A1G7YWM5"/>
<gene>
    <name evidence="2" type="ORF">SAMN05421505_11090</name>
</gene>
<reference evidence="2 3" key="1">
    <citation type="submission" date="2016-10" db="EMBL/GenBank/DDBJ databases">
        <authorList>
            <person name="de Groot N.N."/>
        </authorList>
    </citation>
    <scope>NUCLEOTIDE SEQUENCE [LARGE SCALE GENOMIC DNA]</scope>
    <source>
        <strain evidence="2 3">CPCC 201354</strain>
    </source>
</reference>